<dbReference type="STRING" id="1802115.A2756_06010"/>
<feature type="transmembrane region" description="Helical" evidence="2">
    <location>
        <begin position="60"/>
        <end position="78"/>
    </location>
</feature>
<accession>A0A1G2G7B3</accession>
<evidence type="ECO:0000256" key="2">
    <source>
        <dbReference type="SAM" id="Phobius"/>
    </source>
</evidence>
<evidence type="ECO:0000256" key="1">
    <source>
        <dbReference type="SAM" id="MobiDB-lite"/>
    </source>
</evidence>
<protein>
    <recommendedName>
        <fullName evidence="5">DUF5668 domain-containing protein</fullName>
    </recommendedName>
</protein>
<keyword evidence="2" id="KW-0812">Transmembrane</keyword>
<dbReference type="EMBL" id="MHNL01000001">
    <property type="protein sequence ID" value="OGZ46139.1"/>
    <property type="molecule type" value="Genomic_DNA"/>
</dbReference>
<dbReference type="AlphaFoldDB" id="A0A1G2G7B3"/>
<dbReference type="Proteomes" id="UP000177785">
    <property type="component" value="Unassembled WGS sequence"/>
</dbReference>
<evidence type="ECO:0008006" key="5">
    <source>
        <dbReference type="Google" id="ProtNLM"/>
    </source>
</evidence>
<keyword evidence="2" id="KW-1133">Transmembrane helix</keyword>
<keyword evidence="2" id="KW-0472">Membrane</keyword>
<feature type="transmembrane region" description="Helical" evidence="2">
    <location>
        <begin position="84"/>
        <end position="106"/>
    </location>
</feature>
<name>A0A1G2G7B3_9BACT</name>
<organism evidence="3 4">
    <name type="scientific">Candidatus Ryanbacteria bacterium RIFCSPHIGHO2_01_FULL_48_27</name>
    <dbReference type="NCBI Taxonomy" id="1802115"/>
    <lineage>
        <taxon>Bacteria</taxon>
        <taxon>Candidatus Ryaniibacteriota</taxon>
    </lineage>
</organism>
<proteinExistence type="predicted"/>
<comment type="caution">
    <text evidence="3">The sequence shown here is derived from an EMBL/GenBank/DDBJ whole genome shotgun (WGS) entry which is preliminary data.</text>
</comment>
<reference evidence="3 4" key="1">
    <citation type="journal article" date="2016" name="Nat. Commun.">
        <title>Thousands of microbial genomes shed light on interconnected biogeochemical processes in an aquifer system.</title>
        <authorList>
            <person name="Anantharaman K."/>
            <person name="Brown C.T."/>
            <person name="Hug L.A."/>
            <person name="Sharon I."/>
            <person name="Castelle C.J."/>
            <person name="Probst A.J."/>
            <person name="Thomas B.C."/>
            <person name="Singh A."/>
            <person name="Wilkins M.J."/>
            <person name="Karaoz U."/>
            <person name="Brodie E.L."/>
            <person name="Williams K.H."/>
            <person name="Hubbard S.S."/>
            <person name="Banfield J.F."/>
        </authorList>
    </citation>
    <scope>NUCLEOTIDE SEQUENCE [LARGE SCALE GENOMIC DNA]</scope>
</reference>
<sequence length="324" mass="35351">MEQEQRTRGDEQMTDRGRSYTPREPRHGGIGRFVLGLFVVLVGLLYFMRAMGWADISLKINIARLWPLFIILVGLWLIPKRSGFLSVAMKFLVATAAVVIVVLAVVTGSIRRYDDRETQNSLVAIAKDPGISEARVAIKTGASKLILAAGTDLLVSGEFQSRGSNLQASTNTYGFRQEVELEGDSLWRDFGMRPSVLDLRVNAETPLAIEVDAGASQMDLDLSDVLLRSLDIDTGASDLDLVLGDKSPHTDIHINAGASNVKIALPQGSGVRMRLDSGVSAKHIEGLHESSPGVYVSENYEGAYSKIDLTIAIGISNLEVRWRE</sequence>
<evidence type="ECO:0000313" key="3">
    <source>
        <dbReference type="EMBL" id="OGZ46139.1"/>
    </source>
</evidence>
<feature type="transmembrane region" description="Helical" evidence="2">
    <location>
        <begin position="29"/>
        <end position="48"/>
    </location>
</feature>
<evidence type="ECO:0000313" key="4">
    <source>
        <dbReference type="Proteomes" id="UP000177785"/>
    </source>
</evidence>
<gene>
    <name evidence="3" type="ORF">A2756_06010</name>
</gene>
<feature type="region of interest" description="Disordered" evidence="1">
    <location>
        <begin position="1"/>
        <end position="24"/>
    </location>
</feature>